<name>A0A9N8EJ33_9STRA</name>
<evidence type="ECO:0000256" key="1">
    <source>
        <dbReference type="ARBA" id="ARBA00022737"/>
    </source>
</evidence>
<dbReference type="Proteomes" id="UP001153069">
    <property type="component" value="Unassembled WGS sequence"/>
</dbReference>
<evidence type="ECO:0000256" key="2">
    <source>
        <dbReference type="SAM" id="MobiDB-lite"/>
    </source>
</evidence>
<evidence type="ECO:0000313" key="5">
    <source>
        <dbReference type="Proteomes" id="UP001153069"/>
    </source>
</evidence>
<reference evidence="4" key="1">
    <citation type="submission" date="2020-06" db="EMBL/GenBank/DDBJ databases">
        <authorList>
            <consortium name="Plant Systems Biology data submission"/>
        </authorList>
    </citation>
    <scope>NUCLEOTIDE SEQUENCE</scope>
    <source>
        <strain evidence="4">D6</strain>
    </source>
</reference>
<dbReference type="PANTHER" id="PTHR22895:SF0">
    <property type="entry name" value="ARMADILLO REPEAT-CONTAINING PROTEIN 6"/>
    <property type="match status" value="1"/>
</dbReference>
<feature type="compositionally biased region" description="Basic and acidic residues" evidence="2">
    <location>
        <begin position="17"/>
        <end position="27"/>
    </location>
</feature>
<dbReference type="SUPFAM" id="SSF48371">
    <property type="entry name" value="ARM repeat"/>
    <property type="match status" value="1"/>
</dbReference>
<accession>A0A9N8EJ33</accession>
<dbReference type="AlphaFoldDB" id="A0A9N8EJ33"/>
<feature type="region of interest" description="Disordered" evidence="2">
    <location>
        <begin position="1"/>
        <end position="41"/>
    </location>
</feature>
<evidence type="ECO:0000259" key="3">
    <source>
        <dbReference type="Pfam" id="PF23744"/>
    </source>
</evidence>
<dbReference type="EMBL" id="CAICTM010001219">
    <property type="protein sequence ID" value="CAB9521673.1"/>
    <property type="molecule type" value="Genomic_DNA"/>
</dbReference>
<dbReference type="Pfam" id="PF23744">
    <property type="entry name" value="ARM_LRRK2"/>
    <property type="match status" value="1"/>
</dbReference>
<dbReference type="InterPro" id="IPR011989">
    <property type="entry name" value="ARM-like"/>
</dbReference>
<feature type="compositionally biased region" description="Basic residues" evidence="2">
    <location>
        <begin position="1"/>
        <end position="16"/>
    </location>
</feature>
<protein>
    <recommendedName>
        <fullName evidence="3">LRRK2 ARM repeat domain-containing protein</fullName>
    </recommendedName>
</protein>
<keyword evidence="1" id="KW-0677">Repeat</keyword>
<dbReference type="InterPro" id="IPR016024">
    <property type="entry name" value="ARM-type_fold"/>
</dbReference>
<dbReference type="PANTHER" id="PTHR22895">
    <property type="entry name" value="ARMADILLO REPEAT-CONTAINING PROTEIN 6"/>
    <property type="match status" value="1"/>
</dbReference>
<comment type="caution">
    <text evidence="4">The sequence shown here is derived from an EMBL/GenBank/DDBJ whole genome shotgun (WGS) entry which is preliminary data.</text>
</comment>
<keyword evidence="5" id="KW-1185">Reference proteome</keyword>
<gene>
    <name evidence="4" type="ORF">SEMRO_1221_G253620.1</name>
</gene>
<dbReference type="InterPro" id="IPR056597">
    <property type="entry name" value="ARM_LRRK2"/>
</dbReference>
<sequence length="269" mass="29967">MQPSSNKRRRKSNRKHTSNDADPKPDETTSQGAGVHAPATIVPELAEIPQIVMEEMMKTSPRQVAQAMDGRNDLLDNSNNNSEKHIKEAFRFGAHTMVLAQMRRWSANEDVQMCGCFCIEKLAYMDEREPQVIDAGAVEVVLSAMHKFPSSVGVQYGGCLALKNLLSGDSSSSQSTQTISARFVQQLGGVLVVKHAMEANFEDTEIQSVCCDILRFLALKKQFLTAMLEAGVGGIVMKTLEHHWKKDKGVKRVRRHIAWKVCSRRLGDR</sequence>
<proteinExistence type="predicted"/>
<organism evidence="4 5">
    <name type="scientific">Seminavis robusta</name>
    <dbReference type="NCBI Taxonomy" id="568900"/>
    <lineage>
        <taxon>Eukaryota</taxon>
        <taxon>Sar</taxon>
        <taxon>Stramenopiles</taxon>
        <taxon>Ochrophyta</taxon>
        <taxon>Bacillariophyta</taxon>
        <taxon>Bacillariophyceae</taxon>
        <taxon>Bacillariophycidae</taxon>
        <taxon>Naviculales</taxon>
        <taxon>Naviculaceae</taxon>
        <taxon>Seminavis</taxon>
    </lineage>
</organism>
<feature type="domain" description="LRRK2 ARM repeat" evidence="3">
    <location>
        <begin position="80"/>
        <end position="185"/>
    </location>
</feature>
<dbReference type="Gene3D" id="1.25.10.10">
    <property type="entry name" value="Leucine-rich Repeat Variant"/>
    <property type="match status" value="1"/>
</dbReference>
<evidence type="ECO:0000313" key="4">
    <source>
        <dbReference type="EMBL" id="CAB9521673.1"/>
    </source>
</evidence>